<reference evidence="1" key="1">
    <citation type="submission" date="2023-04" db="EMBL/GenBank/DDBJ databases">
        <title>Candida boidinii NBRC 10035.</title>
        <authorList>
            <person name="Ichikawa N."/>
            <person name="Sato H."/>
            <person name="Tonouchi N."/>
        </authorList>
    </citation>
    <scope>NUCLEOTIDE SEQUENCE</scope>
    <source>
        <strain evidence="1">NBRC 10035</strain>
    </source>
</reference>
<organism evidence="1 2">
    <name type="scientific">Candida boidinii</name>
    <name type="common">Yeast</name>
    <dbReference type="NCBI Taxonomy" id="5477"/>
    <lineage>
        <taxon>Eukaryota</taxon>
        <taxon>Fungi</taxon>
        <taxon>Dikarya</taxon>
        <taxon>Ascomycota</taxon>
        <taxon>Saccharomycotina</taxon>
        <taxon>Pichiomycetes</taxon>
        <taxon>Pichiales</taxon>
        <taxon>Pichiaceae</taxon>
        <taxon>Ogataea</taxon>
        <taxon>Ogataea/Candida clade</taxon>
    </lineage>
</organism>
<sequence>MSLNSASLIISDIDSYLQELSAGSGCKEWKKTNHSGNNSSTPGLNIAPLVAESSNHFEDSCSIKQTNSNGYHQFKESGIPTDYCVEEDNNFMRDFQEAPTFGKMEHYIGSQMYNGKTIQENPFEINNISSSNISIQEDIQAQVEYYKFIKDENKKINYITRNYISWKDWNHEYHGFSRQNILQMKMKEFPI</sequence>
<dbReference type="Proteomes" id="UP001165120">
    <property type="component" value="Unassembled WGS sequence"/>
</dbReference>
<dbReference type="EMBL" id="BSXN01007911">
    <property type="protein sequence ID" value="GME85569.1"/>
    <property type="molecule type" value="Genomic_DNA"/>
</dbReference>
<evidence type="ECO:0000313" key="2">
    <source>
        <dbReference type="Proteomes" id="UP001165120"/>
    </source>
</evidence>
<proteinExistence type="predicted"/>
<gene>
    <name evidence="1" type="ORF">Cboi02_000698200</name>
</gene>
<keyword evidence="2" id="KW-1185">Reference proteome</keyword>
<comment type="caution">
    <text evidence="1">The sequence shown here is derived from an EMBL/GenBank/DDBJ whole genome shotgun (WGS) entry which is preliminary data.</text>
</comment>
<protein>
    <submittedName>
        <fullName evidence="1">Unnamed protein product</fullName>
    </submittedName>
</protein>
<accession>A0A9W6TAE5</accession>
<evidence type="ECO:0000313" key="1">
    <source>
        <dbReference type="EMBL" id="GME85569.1"/>
    </source>
</evidence>
<name>A0A9W6TAE5_CANBO</name>
<dbReference type="AlphaFoldDB" id="A0A9W6TAE5"/>